<keyword evidence="1 4" id="KW-0808">Transferase</keyword>
<feature type="domain" description="N-acetyltransferase" evidence="3">
    <location>
        <begin position="1"/>
        <end position="147"/>
    </location>
</feature>
<dbReference type="STRING" id="930128.SAMN05192532_103411"/>
<evidence type="ECO:0000256" key="1">
    <source>
        <dbReference type="ARBA" id="ARBA00022679"/>
    </source>
</evidence>
<dbReference type="Gene3D" id="3.40.630.30">
    <property type="match status" value="1"/>
</dbReference>
<reference evidence="4 5" key="1">
    <citation type="submission" date="2016-10" db="EMBL/GenBank/DDBJ databases">
        <authorList>
            <person name="de Groot N.N."/>
        </authorList>
    </citation>
    <scope>NUCLEOTIDE SEQUENCE [LARGE SCALE GENOMIC DNA]</scope>
    <source>
        <strain evidence="4 5">DSM 23995</strain>
    </source>
</reference>
<dbReference type="EMBL" id="FONT01000003">
    <property type="protein sequence ID" value="SFE75537.1"/>
    <property type="molecule type" value="Genomic_DNA"/>
</dbReference>
<keyword evidence="2" id="KW-0012">Acyltransferase</keyword>
<dbReference type="InterPro" id="IPR016181">
    <property type="entry name" value="Acyl_CoA_acyltransferase"/>
</dbReference>
<keyword evidence="5" id="KW-1185">Reference proteome</keyword>
<sequence length="147" mass="17223">METYQATMEDLEGVSQLFNAYRVFYKQASDEEVAKSYIRQRLENKDSVIFVVKDNDTYVGFTQLYPTFSSVAMKRTWLLNDLYVAKEARKQGVAELLLNKAKEYAMETGAKSITLKTAQDNEPAQQLYDKHNYVRDTRFYHYELNVE</sequence>
<organism evidence="4 5">
    <name type="scientific">Alteribacillus iranensis</name>
    <dbReference type="NCBI Taxonomy" id="930128"/>
    <lineage>
        <taxon>Bacteria</taxon>
        <taxon>Bacillati</taxon>
        <taxon>Bacillota</taxon>
        <taxon>Bacilli</taxon>
        <taxon>Bacillales</taxon>
        <taxon>Bacillaceae</taxon>
        <taxon>Alteribacillus</taxon>
    </lineage>
</organism>
<evidence type="ECO:0000259" key="3">
    <source>
        <dbReference type="PROSITE" id="PS51186"/>
    </source>
</evidence>
<name>A0A1I2D4Q6_9BACI</name>
<protein>
    <submittedName>
        <fullName evidence="4">Acetyltransferase (GNAT) family protein</fullName>
    </submittedName>
</protein>
<dbReference type="OrthoDB" id="9792929at2"/>
<dbReference type="Pfam" id="PF00583">
    <property type="entry name" value="Acetyltransf_1"/>
    <property type="match status" value="1"/>
</dbReference>
<dbReference type="AlphaFoldDB" id="A0A1I2D4Q6"/>
<dbReference type="SUPFAM" id="SSF55729">
    <property type="entry name" value="Acyl-CoA N-acyltransferases (Nat)"/>
    <property type="match status" value="1"/>
</dbReference>
<dbReference type="PROSITE" id="PS51186">
    <property type="entry name" value="GNAT"/>
    <property type="match status" value="1"/>
</dbReference>
<evidence type="ECO:0000313" key="4">
    <source>
        <dbReference type="EMBL" id="SFE75537.1"/>
    </source>
</evidence>
<dbReference type="GO" id="GO:0016747">
    <property type="term" value="F:acyltransferase activity, transferring groups other than amino-acyl groups"/>
    <property type="evidence" value="ECO:0007669"/>
    <property type="project" value="InterPro"/>
</dbReference>
<dbReference type="PANTHER" id="PTHR43877:SF2">
    <property type="entry name" value="AMINOALKYLPHOSPHONATE N-ACETYLTRANSFERASE-RELATED"/>
    <property type="match status" value="1"/>
</dbReference>
<dbReference type="PANTHER" id="PTHR43877">
    <property type="entry name" value="AMINOALKYLPHOSPHONATE N-ACETYLTRANSFERASE-RELATED-RELATED"/>
    <property type="match status" value="1"/>
</dbReference>
<proteinExistence type="predicted"/>
<dbReference type="InterPro" id="IPR000182">
    <property type="entry name" value="GNAT_dom"/>
</dbReference>
<dbReference type="InterPro" id="IPR050832">
    <property type="entry name" value="Bact_Acetyltransf"/>
</dbReference>
<dbReference type="CDD" id="cd04301">
    <property type="entry name" value="NAT_SF"/>
    <property type="match status" value="1"/>
</dbReference>
<evidence type="ECO:0000256" key="2">
    <source>
        <dbReference type="ARBA" id="ARBA00023315"/>
    </source>
</evidence>
<evidence type="ECO:0000313" key="5">
    <source>
        <dbReference type="Proteomes" id="UP000199516"/>
    </source>
</evidence>
<dbReference type="RefSeq" id="WP_091660892.1">
    <property type="nucleotide sequence ID" value="NZ_FONT01000003.1"/>
</dbReference>
<dbReference type="Proteomes" id="UP000199516">
    <property type="component" value="Unassembled WGS sequence"/>
</dbReference>
<gene>
    <name evidence="4" type="ORF">SAMN05192532_103411</name>
</gene>
<accession>A0A1I2D4Q6</accession>